<feature type="transmembrane region" description="Helical" evidence="7">
    <location>
        <begin position="406"/>
        <end position="429"/>
    </location>
</feature>
<evidence type="ECO:0000256" key="1">
    <source>
        <dbReference type="ARBA" id="ARBA00004141"/>
    </source>
</evidence>
<feature type="transmembrane region" description="Helical" evidence="7">
    <location>
        <begin position="246"/>
        <end position="266"/>
    </location>
</feature>
<feature type="transmembrane region" description="Helical" evidence="7">
    <location>
        <begin position="286"/>
        <end position="313"/>
    </location>
</feature>
<dbReference type="SUPFAM" id="SSF103473">
    <property type="entry name" value="MFS general substrate transporter"/>
    <property type="match status" value="1"/>
</dbReference>
<evidence type="ECO:0000256" key="6">
    <source>
        <dbReference type="ARBA" id="ARBA00023136"/>
    </source>
</evidence>
<feature type="transmembrane region" description="Helical" evidence="7">
    <location>
        <begin position="481"/>
        <end position="502"/>
    </location>
</feature>
<keyword evidence="3" id="KW-0813">Transport</keyword>
<evidence type="ECO:0000256" key="4">
    <source>
        <dbReference type="ARBA" id="ARBA00022692"/>
    </source>
</evidence>
<feature type="transmembrane region" description="Helical" evidence="7">
    <location>
        <begin position="365"/>
        <end position="385"/>
    </location>
</feature>
<feature type="transmembrane region" description="Helical" evidence="7">
    <location>
        <begin position="325"/>
        <end position="345"/>
    </location>
</feature>
<proteinExistence type="inferred from homology"/>
<feature type="transmembrane region" description="Helical" evidence="7">
    <location>
        <begin position="597"/>
        <end position="616"/>
    </location>
</feature>
<dbReference type="PANTHER" id="PTHR31585:SF5">
    <property type="entry name" value="RNA-BINDING S4 DOMAIN-CONTAINING PROTEIN"/>
    <property type="match status" value="1"/>
</dbReference>
<feature type="transmembrane region" description="Helical" evidence="7">
    <location>
        <begin position="220"/>
        <end position="239"/>
    </location>
</feature>
<dbReference type="AlphaFoldDB" id="A0AAV2ZHT6"/>
<evidence type="ECO:0000313" key="9">
    <source>
        <dbReference type="Proteomes" id="UP001146120"/>
    </source>
</evidence>
<protein>
    <recommendedName>
        <fullName evidence="10">Transmembrane protein</fullName>
    </recommendedName>
</protein>
<comment type="similarity">
    <text evidence="2">Belongs to the major facilitator superfamily. Folate-biopterin transporter (TC 2.A.71) family.</text>
</comment>
<feature type="transmembrane region" description="Helical" evidence="7">
    <location>
        <begin position="540"/>
        <end position="560"/>
    </location>
</feature>
<name>A0AAV2ZHT6_9STRA</name>
<sequence length="663" mass="74095">MYATSDSLTMADHRLRKSWSFISEGSFSSVAISDLHDEMLALEDLTEEELIDAEELDIQSSFIVPKDCGPSPIHEGHVMPASPHVAVSMAMSMNLGASSFDMDPTAHERMMKDTAYHDIPIAGRKSTALSLPIQLLQDEAQAQASLERLDAGQSFFNHALYGSLRPGDSVNLFSRQCYGLAFSAAASGFMTPFLVECFQPLLCVYLGFDDLQSRATSRFLILPGIISFFIGIVSDFYPLWGCHRKFYMLGGWICAYVVLMVMVFIACLDDSTELMSNNVRTYQGGVIYVLLMMAVSLGTTIASVAASAFLVELSQRERIHERGRLAVTYLITQEVFALLSTGVTACVMDYDHDTGHTKSVISLKVVMLIMALVSLIPIPAILFRLHEDRREVKIDGMERSSLFYRLWKIIQQQAVWRILLFVCGTYFFANFEFEVAKDAVYHWCKTTPNMVRLAWIPWHTLSVAMLVFYRSGSLNHSWIRYSVIALLLTIGMDLIASVPVIFDWIRNSWYLLTILSFSGIPRAIHLLVTTLPVIEITERGLEGATTGLVASFYVLIGSVIRTFSDAISNSSQSLVHDFSPKHLDEDANSTRWRVLEVLIGNYGINLLALVPILYLLPRQKLDAQQMRAYGGFSHVGGIAVVVVFVCLVLYACIVNLLALMKKY</sequence>
<organism evidence="8 9">
    <name type="scientific">Lagenidium giganteum</name>
    <dbReference type="NCBI Taxonomy" id="4803"/>
    <lineage>
        <taxon>Eukaryota</taxon>
        <taxon>Sar</taxon>
        <taxon>Stramenopiles</taxon>
        <taxon>Oomycota</taxon>
        <taxon>Peronosporomycetes</taxon>
        <taxon>Pythiales</taxon>
        <taxon>Pythiaceae</taxon>
    </lineage>
</organism>
<dbReference type="InterPro" id="IPR039309">
    <property type="entry name" value="BT1"/>
</dbReference>
<comment type="subcellular location">
    <subcellularLocation>
        <location evidence="1">Membrane</location>
        <topology evidence="1">Multi-pass membrane protein</topology>
    </subcellularLocation>
</comment>
<dbReference type="EMBL" id="DAKRPA010000008">
    <property type="protein sequence ID" value="DBA04409.1"/>
    <property type="molecule type" value="Genomic_DNA"/>
</dbReference>
<evidence type="ECO:0000256" key="5">
    <source>
        <dbReference type="ARBA" id="ARBA00022989"/>
    </source>
</evidence>
<dbReference type="PANTHER" id="PTHR31585">
    <property type="entry name" value="FOLATE-BIOPTERIN TRANSPORTER 1, CHLOROPLASTIC"/>
    <property type="match status" value="1"/>
</dbReference>
<keyword evidence="9" id="KW-1185">Reference proteome</keyword>
<gene>
    <name evidence="8" type="ORF">N0F65_010005</name>
</gene>
<evidence type="ECO:0000256" key="3">
    <source>
        <dbReference type="ARBA" id="ARBA00022448"/>
    </source>
</evidence>
<dbReference type="Proteomes" id="UP001146120">
    <property type="component" value="Unassembled WGS sequence"/>
</dbReference>
<keyword evidence="4 7" id="KW-0812">Transmembrane</keyword>
<keyword evidence="6 7" id="KW-0472">Membrane</keyword>
<comment type="caution">
    <text evidence="8">The sequence shown here is derived from an EMBL/GenBank/DDBJ whole genome shotgun (WGS) entry which is preliminary data.</text>
</comment>
<feature type="transmembrane region" description="Helical" evidence="7">
    <location>
        <begin position="637"/>
        <end position="660"/>
    </location>
</feature>
<reference evidence="8" key="2">
    <citation type="journal article" date="2023" name="Microbiol Resour">
        <title>Decontamination and Annotation of the Draft Genome Sequence of the Oomycete Lagenidium giganteum ARSEF 373.</title>
        <authorList>
            <person name="Morgan W.R."/>
            <person name="Tartar A."/>
        </authorList>
    </citation>
    <scope>NUCLEOTIDE SEQUENCE</scope>
    <source>
        <strain evidence="8">ARSEF 373</strain>
    </source>
</reference>
<accession>A0AAV2ZHT6</accession>
<evidence type="ECO:0000313" key="8">
    <source>
        <dbReference type="EMBL" id="DBA04409.1"/>
    </source>
</evidence>
<feature type="transmembrane region" description="Helical" evidence="7">
    <location>
        <begin position="180"/>
        <end position="208"/>
    </location>
</feature>
<evidence type="ECO:0008006" key="10">
    <source>
        <dbReference type="Google" id="ProtNLM"/>
    </source>
</evidence>
<reference evidence="8" key="1">
    <citation type="submission" date="2022-11" db="EMBL/GenBank/DDBJ databases">
        <authorList>
            <person name="Morgan W.R."/>
            <person name="Tartar A."/>
        </authorList>
    </citation>
    <scope>NUCLEOTIDE SEQUENCE</scope>
    <source>
        <strain evidence="8">ARSEF 373</strain>
    </source>
</reference>
<dbReference type="InterPro" id="IPR036259">
    <property type="entry name" value="MFS_trans_sf"/>
</dbReference>
<feature type="transmembrane region" description="Helical" evidence="7">
    <location>
        <begin position="449"/>
        <end position="469"/>
    </location>
</feature>
<evidence type="ECO:0000256" key="2">
    <source>
        <dbReference type="ARBA" id="ARBA00007015"/>
    </source>
</evidence>
<dbReference type="GO" id="GO:0016020">
    <property type="term" value="C:membrane"/>
    <property type="evidence" value="ECO:0007669"/>
    <property type="project" value="UniProtKB-SubCell"/>
</dbReference>
<keyword evidence="5 7" id="KW-1133">Transmembrane helix</keyword>
<evidence type="ECO:0000256" key="7">
    <source>
        <dbReference type="SAM" id="Phobius"/>
    </source>
</evidence>
<feature type="transmembrane region" description="Helical" evidence="7">
    <location>
        <begin position="508"/>
        <end position="528"/>
    </location>
</feature>